<proteinExistence type="predicted"/>
<keyword evidence="3" id="KW-1185">Reference proteome</keyword>
<dbReference type="EMBL" id="KN796132">
    <property type="protein sequence ID" value="KUI64348.1"/>
    <property type="molecule type" value="Genomic_DNA"/>
</dbReference>
<dbReference type="AlphaFoldDB" id="A0A194VK51"/>
<evidence type="ECO:0000313" key="2">
    <source>
        <dbReference type="EMBL" id="KUI64348.1"/>
    </source>
</evidence>
<sequence length="68" mass="7502">MSETMRQNQPINPGDARPGLTGRNIDVKGQNIECIVVYTSLIAKDSAKIYQIMGDKKARGRRIGCYGC</sequence>
<evidence type="ECO:0000313" key="3">
    <source>
        <dbReference type="Proteomes" id="UP000078559"/>
    </source>
</evidence>
<evidence type="ECO:0000256" key="1">
    <source>
        <dbReference type="SAM" id="MobiDB-lite"/>
    </source>
</evidence>
<feature type="compositionally biased region" description="Polar residues" evidence="1">
    <location>
        <begin position="1"/>
        <end position="11"/>
    </location>
</feature>
<gene>
    <name evidence="2" type="ORF">VM1G_12064</name>
</gene>
<dbReference type="Proteomes" id="UP000078559">
    <property type="component" value="Unassembled WGS sequence"/>
</dbReference>
<feature type="region of interest" description="Disordered" evidence="1">
    <location>
        <begin position="1"/>
        <end position="22"/>
    </location>
</feature>
<name>A0A194VK51_CYTMA</name>
<accession>A0A194VK51</accession>
<organism evidence="2 3">
    <name type="scientific">Cytospora mali</name>
    <name type="common">Apple Valsa canker fungus</name>
    <name type="synonym">Valsa mali</name>
    <dbReference type="NCBI Taxonomy" id="578113"/>
    <lineage>
        <taxon>Eukaryota</taxon>
        <taxon>Fungi</taxon>
        <taxon>Dikarya</taxon>
        <taxon>Ascomycota</taxon>
        <taxon>Pezizomycotina</taxon>
        <taxon>Sordariomycetes</taxon>
        <taxon>Sordariomycetidae</taxon>
        <taxon>Diaporthales</taxon>
        <taxon>Cytosporaceae</taxon>
        <taxon>Cytospora</taxon>
    </lineage>
</organism>
<protein>
    <submittedName>
        <fullName evidence="2">Uncharacterized protein</fullName>
    </submittedName>
</protein>
<reference evidence="2" key="1">
    <citation type="submission" date="2014-12" db="EMBL/GenBank/DDBJ databases">
        <title>Genome Sequence of Valsa Canker Pathogens Uncovers a Specific Adaption of Colonization on Woody Bark.</title>
        <authorList>
            <person name="Yin Z."/>
            <person name="Liu H."/>
            <person name="Gao X."/>
            <person name="Li Z."/>
            <person name="Song N."/>
            <person name="Ke X."/>
            <person name="Dai Q."/>
            <person name="Wu Y."/>
            <person name="Sun Y."/>
            <person name="Xu J.-R."/>
            <person name="Kang Z.K."/>
            <person name="Wang L."/>
            <person name="Huang L."/>
        </authorList>
    </citation>
    <scope>NUCLEOTIDE SEQUENCE [LARGE SCALE GENOMIC DNA]</scope>
    <source>
        <strain evidence="2">03-8</strain>
    </source>
</reference>